<keyword evidence="1" id="KW-0812">Transmembrane</keyword>
<evidence type="ECO:0000313" key="2">
    <source>
        <dbReference type="EMBL" id="GBP19867.1"/>
    </source>
</evidence>
<keyword evidence="1" id="KW-0472">Membrane</keyword>
<dbReference type="EMBL" id="BGZK01000112">
    <property type="protein sequence ID" value="GBP19867.1"/>
    <property type="molecule type" value="Genomic_DNA"/>
</dbReference>
<evidence type="ECO:0000313" key="3">
    <source>
        <dbReference type="Proteomes" id="UP000299102"/>
    </source>
</evidence>
<feature type="transmembrane region" description="Helical" evidence="1">
    <location>
        <begin position="41"/>
        <end position="59"/>
    </location>
</feature>
<keyword evidence="3" id="KW-1185">Reference proteome</keyword>
<evidence type="ECO:0000256" key="1">
    <source>
        <dbReference type="SAM" id="Phobius"/>
    </source>
</evidence>
<reference evidence="2 3" key="1">
    <citation type="journal article" date="2019" name="Commun. Biol.">
        <title>The bagworm genome reveals a unique fibroin gene that provides high tensile strength.</title>
        <authorList>
            <person name="Kono N."/>
            <person name="Nakamura H."/>
            <person name="Ohtoshi R."/>
            <person name="Tomita M."/>
            <person name="Numata K."/>
            <person name="Arakawa K."/>
        </authorList>
    </citation>
    <scope>NUCLEOTIDE SEQUENCE [LARGE SCALE GENOMIC DNA]</scope>
</reference>
<comment type="caution">
    <text evidence="2">The sequence shown here is derived from an EMBL/GenBank/DDBJ whole genome shotgun (WGS) entry which is preliminary data.</text>
</comment>
<gene>
    <name evidence="2" type="ORF">EVAR_75160_1</name>
</gene>
<protein>
    <submittedName>
        <fullName evidence="2">Uncharacterized protein</fullName>
    </submittedName>
</protein>
<proteinExistence type="predicted"/>
<dbReference type="AlphaFoldDB" id="A0A4C1U0Z0"/>
<organism evidence="2 3">
    <name type="scientific">Eumeta variegata</name>
    <name type="common">Bagworm moth</name>
    <name type="synonym">Eumeta japonica</name>
    <dbReference type="NCBI Taxonomy" id="151549"/>
    <lineage>
        <taxon>Eukaryota</taxon>
        <taxon>Metazoa</taxon>
        <taxon>Ecdysozoa</taxon>
        <taxon>Arthropoda</taxon>
        <taxon>Hexapoda</taxon>
        <taxon>Insecta</taxon>
        <taxon>Pterygota</taxon>
        <taxon>Neoptera</taxon>
        <taxon>Endopterygota</taxon>
        <taxon>Lepidoptera</taxon>
        <taxon>Glossata</taxon>
        <taxon>Ditrysia</taxon>
        <taxon>Tineoidea</taxon>
        <taxon>Psychidae</taxon>
        <taxon>Oiketicinae</taxon>
        <taxon>Eumeta</taxon>
    </lineage>
</organism>
<name>A0A4C1U0Z0_EUMVA</name>
<accession>A0A4C1U0Z0</accession>
<dbReference type="Proteomes" id="UP000299102">
    <property type="component" value="Unassembled WGS sequence"/>
</dbReference>
<keyword evidence="1" id="KW-1133">Transmembrane helix</keyword>
<sequence>MYRNKWFERSTDKRSKPLKGTADAVLTARDCRLFSLTRRRVHSLSWLVIVTVLVVLYGMNRSQYNARNCRSELSTNDAMRSDDEEARLFQNSRCCRTGSRPTAERCTPPIRSRKLRQPARLTATRPRQTAPAVKTKFISNSVGGRRYSGRPF</sequence>